<reference evidence="6" key="1">
    <citation type="submission" date="2016-10" db="EMBL/GenBank/DDBJ databases">
        <authorList>
            <person name="Varghese N."/>
            <person name="Submissions S."/>
        </authorList>
    </citation>
    <scope>NUCLEOTIDE SEQUENCE [LARGE SCALE GENOMIC DNA]</scope>
    <source>
        <strain evidence="6">CGMCC 4.6856</strain>
    </source>
</reference>
<organism evidence="5 6">
    <name type="scientific">Microlunatus flavus</name>
    <dbReference type="NCBI Taxonomy" id="1036181"/>
    <lineage>
        <taxon>Bacteria</taxon>
        <taxon>Bacillati</taxon>
        <taxon>Actinomycetota</taxon>
        <taxon>Actinomycetes</taxon>
        <taxon>Propionibacteriales</taxon>
        <taxon>Propionibacteriaceae</taxon>
        <taxon>Microlunatus</taxon>
    </lineage>
</organism>
<dbReference type="Proteomes" id="UP000198504">
    <property type="component" value="Unassembled WGS sequence"/>
</dbReference>
<dbReference type="SUPFAM" id="SSF47413">
    <property type="entry name" value="lambda repressor-like DNA-binding domains"/>
    <property type="match status" value="1"/>
</dbReference>
<keyword evidence="2 5" id="KW-0238">DNA-binding</keyword>
<evidence type="ECO:0000256" key="3">
    <source>
        <dbReference type="ARBA" id="ARBA00023163"/>
    </source>
</evidence>
<dbReference type="InterPro" id="IPR028082">
    <property type="entry name" value="Peripla_BP_I"/>
</dbReference>
<proteinExistence type="predicted"/>
<dbReference type="CDD" id="cd01392">
    <property type="entry name" value="HTH_LacI"/>
    <property type="match status" value="1"/>
</dbReference>
<evidence type="ECO:0000313" key="5">
    <source>
        <dbReference type="EMBL" id="SEQ06969.1"/>
    </source>
</evidence>
<dbReference type="SUPFAM" id="SSF53822">
    <property type="entry name" value="Periplasmic binding protein-like I"/>
    <property type="match status" value="1"/>
</dbReference>
<evidence type="ECO:0000256" key="2">
    <source>
        <dbReference type="ARBA" id="ARBA00023125"/>
    </source>
</evidence>
<keyword evidence="1" id="KW-0805">Transcription regulation</keyword>
<dbReference type="InterPro" id="IPR000843">
    <property type="entry name" value="HTH_LacI"/>
</dbReference>
<keyword evidence="3" id="KW-0804">Transcription</keyword>
<name>A0A1H9D0Q5_9ACTN</name>
<dbReference type="OrthoDB" id="9785139at2"/>
<protein>
    <submittedName>
        <fullName evidence="5">DNA-binding transcriptional regulator, LacI/PurR family</fullName>
    </submittedName>
</protein>
<dbReference type="InterPro" id="IPR046335">
    <property type="entry name" value="LacI/GalR-like_sensor"/>
</dbReference>
<keyword evidence="6" id="KW-1185">Reference proteome</keyword>
<evidence type="ECO:0000313" key="6">
    <source>
        <dbReference type="Proteomes" id="UP000198504"/>
    </source>
</evidence>
<evidence type="ECO:0000256" key="1">
    <source>
        <dbReference type="ARBA" id="ARBA00023015"/>
    </source>
</evidence>
<dbReference type="SMART" id="SM00354">
    <property type="entry name" value="HTH_LACI"/>
    <property type="match status" value="1"/>
</dbReference>
<dbReference type="InterPro" id="IPR010982">
    <property type="entry name" value="Lambda_DNA-bd_dom_sf"/>
</dbReference>
<dbReference type="GO" id="GO:0000976">
    <property type="term" value="F:transcription cis-regulatory region binding"/>
    <property type="evidence" value="ECO:0007669"/>
    <property type="project" value="TreeGrafter"/>
</dbReference>
<accession>A0A1H9D0Q5</accession>
<dbReference type="CDD" id="cd01574">
    <property type="entry name" value="PBP1_LacI"/>
    <property type="match status" value="1"/>
</dbReference>
<dbReference type="EMBL" id="FOFA01000002">
    <property type="protein sequence ID" value="SEQ06969.1"/>
    <property type="molecule type" value="Genomic_DNA"/>
</dbReference>
<feature type="domain" description="HTH lacI-type" evidence="4">
    <location>
        <begin position="1"/>
        <end position="53"/>
    </location>
</feature>
<dbReference type="Gene3D" id="3.40.50.2300">
    <property type="match status" value="2"/>
</dbReference>
<dbReference type="AlphaFoldDB" id="A0A1H9D0Q5"/>
<dbReference type="PROSITE" id="PS50932">
    <property type="entry name" value="HTH_LACI_2"/>
    <property type="match status" value="1"/>
</dbReference>
<dbReference type="PANTHER" id="PTHR30146">
    <property type="entry name" value="LACI-RELATED TRANSCRIPTIONAL REPRESSOR"/>
    <property type="match status" value="1"/>
</dbReference>
<dbReference type="Pfam" id="PF13377">
    <property type="entry name" value="Peripla_BP_3"/>
    <property type="match status" value="1"/>
</dbReference>
<dbReference type="STRING" id="1036181.SAMN05421756_102393"/>
<dbReference type="GO" id="GO:0003700">
    <property type="term" value="F:DNA-binding transcription factor activity"/>
    <property type="evidence" value="ECO:0007669"/>
    <property type="project" value="TreeGrafter"/>
</dbReference>
<dbReference type="Gene3D" id="1.10.260.40">
    <property type="entry name" value="lambda repressor-like DNA-binding domains"/>
    <property type="match status" value="1"/>
</dbReference>
<dbReference type="PANTHER" id="PTHR30146:SF109">
    <property type="entry name" value="HTH-TYPE TRANSCRIPTIONAL REGULATOR GALS"/>
    <property type="match status" value="1"/>
</dbReference>
<sequence length="327" mass="35088">MADVARLAGVSKQTVSRVINGSPALRPATRLRVEAAIERLGYRPNVAARALVRGRTGVIGVISGGRGHFGPSSIQRGVEQAARDAGLFASSISLDEITPELLDGSIEHLRRQLVEGIVVIAGHDDAAEVARRPSLGVPVVLVEGEQGRTRWSVGVDQVAGGRLATRHLLGLGHREIAHVAGPRGWFETRGRLEGWRSELLAHDLRPREPVHVDWSASEGYAAGRELARDPSVTAVFAASDQIAMGVLRALHEAGRRVPEEVSVVGFDDLPETGYTIPPLTTVRQDFDTVGEAAVRLLTEVIDGRTEPSAPRVLPRLVVRASTATPHR</sequence>
<evidence type="ECO:0000259" key="4">
    <source>
        <dbReference type="PROSITE" id="PS50932"/>
    </source>
</evidence>
<gene>
    <name evidence="5" type="ORF">SAMN05421756_102393</name>
</gene>
<dbReference type="Pfam" id="PF00356">
    <property type="entry name" value="LacI"/>
    <property type="match status" value="1"/>
</dbReference>
<dbReference type="PROSITE" id="PS00356">
    <property type="entry name" value="HTH_LACI_1"/>
    <property type="match status" value="1"/>
</dbReference>